<dbReference type="AlphaFoldDB" id="E0XXJ7"/>
<protein>
    <submittedName>
        <fullName evidence="4">ABC-type sugar transport system, ATPase component</fullName>
    </submittedName>
</protein>
<dbReference type="InterPro" id="IPR003439">
    <property type="entry name" value="ABC_transporter-like_ATP-bd"/>
</dbReference>
<evidence type="ECO:0000256" key="1">
    <source>
        <dbReference type="ARBA" id="ARBA00022741"/>
    </source>
</evidence>
<dbReference type="GO" id="GO:0016887">
    <property type="term" value="F:ATP hydrolysis activity"/>
    <property type="evidence" value="ECO:0007669"/>
    <property type="project" value="InterPro"/>
</dbReference>
<name>E0XXJ7_9PROT</name>
<dbReference type="EMBL" id="GU474911">
    <property type="protein sequence ID" value="ADI19138.1"/>
    <property type="molecule type" value="Genomic_DNA"/>
</dbReference>
<dbReference type="Pfam" id="PF00005">
    <property type="entry name" value="ABC_tran"/>
    <property type="match status" value="1"/>
</dbReference>
<dbReference type="PANTHER" id="PTHR43790">
    <property type="entry name" value="CARBOHYDRATE TRANSPORT ATP-BINDING PROTEIN MG119-RELATED"/>
    <property type="match status" value="1"/>
</dbReference>
<keyword evidence="2" id="KW-0067">ATP-binding</keyword>
<accession>E0XXJ7</accession>
<evidence type="ECO:0000259" key="3">
    <source>
        <dbReference type="PROSITE" id="PS50893"/>
    </source>
</evidence>
<dbReference type="InterPro" id="IPR003593">
    <property type="entry name" value="AAA+_ATPase"/>
</dbReference>
<dbReference type="Gene3D" id="3.40.50.300">
    <property type="entry name" value="P-loop containing nucleotide triphosphate hydrolases"/>
    <property type="match status" value="1"/>
</dbReference>
<dbReference type="InterPro" id="IPR050107">
    <property type="entry name" value="ABC_carbohydrate_import_ATPase"/>
</dbReference>
<keyword evidence="4" id="KW-0813">Transport</keyword>
<dbReference type="CDD" id="cd03216">
    <property type="entry name" value="ABC_Carb_Monos_I"/>
    <property type="match status" value="1"/>
</dbReference>
<organism evidence="4">
    <name type="scientific">uncultured alpha proteobacterium HF0070_34E11</name>
    <dbReference type="NCBI Taxonomy" id="710807"/>
    <lineage>
        <taxon>Bacteria</taxon>
        <taxon>Pseudomonadati</taxon>
        <taxon>Pseudomonadota</taxon>
        <taxon>Alphaproteobacteria</taxon>
        <taxon>environmental samples</taxon>
    </lineage>
</organism>
<evidence type="ECO:0000256" key="2">
    <source>
        <dbReference type="ARBA" id="ARBA00022840"/>
    </source>
</evidence>
<keyword evidence="4" id="KW-0762">Sugar transport</keyword>
<reference evidence="4" key="1">
    <citation type="journal article" date="2011" name="Environ. Microbiol.">
        <title>Time-series analyses of Monterey Bay coastal microbial picoplankton using a 'genome proxy' microarray.</title>
        <authorList>
            <person name="Rich V.I."/>
            <person name="Pham V.D."/>
            <person name="Eppley J."/>
            <person name="Shi Y."/>
            <person name="DeLong E.F."/>
        </authorList>
    </citation>
    <scope>NUCLEOTIDE SEQUENCE</scope>
</reference>
<keyword evidence="1" id="KW-0547">Nucleotide-binding</keyword>
<feature type="domain" description="ABC transporter" evidence="3">
    <location>
        <begin position="1"/>
        <end position="223"/>
    </location>
</feature>
<sequence length="234" mass="25478">MKDISFEAHKGEVTALLGDNGAGKSTLIKCLSGVHAPDEGEIIIEGKPVKFSSPRQAAAAGIGTVYQDLALQPLMSVSRNFFLGREINKGLFLDLDEMSEITKREMAKLGIDVADPNQPIGTLSGGQRQTLAISRAIYFGAKVLILDEPTSALGQKQQLEVLRTINEVRNRKDIAIIFITHNDLHARLIGDRFTFLNRGRILANGNREAIDTDNLRSLMAGGAELAELEAELKN</sequence>
<dbReference type="PROSITE" id="PS50893">
    <property type="entry name" value="ABC_TRANSPORTER_2"/>
    <property type="match status" value="1"/>
</dbReference>
<evidence type="ECO:0000313" key="4">
    <source>
        <dbReference type="EMBL" id="ADI19138.1"/>
    </source>
</evidence>
<dbReference type="SMART" id="SM00382">
    <property type="entry name" value="AAA"/>
    <property type="match status" value="1"/>
</dbReference>
<proteinExistence type="predicted"/>
<dbReference type="InterPro" id="IPR027417">
    <property type="entry name" value="P-loop_NTPase"/>
</dbReference>
<dbReference type="PANTHER" id="PTHR43790:SF8">
    <property type="entry name" value="SUGAR ABC TRANSPORTER ATP-BINDING PROTEIN"/>
    <property type="match status" value="1"/>
</dbReference>
<dbReference type="GO" id="GO:0005524">
    <property type="term" value="F:ATP binding"/>
    <property type="evidence" value="ECO:0007669"/>
    <property type="project" value="UniProtKB-KW"/>
</dbReference>
<dbReference type="SUPFAM" id="SSF52540">
    <property type="entry name" value="P-loop containing nucleoside triphosphate hydrolases"/>
    <property type="match status" value="1"/>
</dbReference>